<protein>
    <recommendedName>
        <fullName evidence="5">Periplasmic repressor CpxP</fullName>
    </recommendedName>
</protein>
<organism evidence="3 4">
    <name type="scientific">Posidoniimonas corsicana</name>
    <dbReference type="NCBI Taxonomy" id="1938618"/>
    <lineage>
        <taxon>Bacteria</taxon>
        <taxon>Pseudomonadati</taxon>
        <taxon>Planctomycetota</taxon>
        <taxon>Planctomycetia</taxon>
        <taxon>Pirellulales</taxon>
        <taxon>Lacipirellulaceae</taxon>
        <taxon>Posidoniimonas</taxon>
    </lineage>
</organism>
<keyword evidence="1" id="KW-0175">Coiled coil</keyword>
<keyword evidence="4" id="KW-1185">Reference proteome</keyword>
<evidence type="ECO:0008006" key="5">
    <source>
        <dbReference type="Google" id="ProtNLM"/>
    </source>
</evidence>
<feature type="region of interest" description="Disordered" evidence="2">
    <location>
        <begin position="208"/>
        <end position="251"/>
    </location>
</feature>
<dbReference type="AlphaFoldDB" id="A0A5C5VB13"/>
<evidence type="ECO:0000313" key="4">
    <source>
        <dbReference type="Proteomes" id="UP000316714"/>
    </source>
</evidence>
<evidence type="ECO:0000256" key="2">
    <source>
        <dbReference type="SAM" id="MobiDB-lite"/>
    </source>
</evidence>
<proteinExistence type="predicted"/>
<evidence type="ECO:0000313" key="3">
    <source>
        <dbReference type="EMBL" id="TWT35147.1"/>
    </source>
</evidence>
<name>A0A5C5VB13_9BACT</name>
<evidence type="ECO:0000256" key="1">
    <source>
        <dbReference type="SAM" id="Coils"/>
    </source>
</evidence>
<dbReference type="Proteomes" id="UP000316714">
    <property type="component" value="Unassembled WGS sequence"/>
</dbReference>
<dbReference type="RefSeq" id="WP_146561096.1">
    <property type="nucleotide sequence ID" value="NZ_SIHJ01000001.1"/>
</dbReference>
<dbReference type="OrthoDB" id="284538at2"/>
<sequence length="251" mass="27781">MLSINRLGIVACCLVVGQLAGEAFAQPGGRGGRGGPGGLNRGMGGVGTLLMSEAVQQEVGLDAMQLEELRTVGDSIRDEMRDRMRGRFRDFRDLNEEDRQAAIAEMRAEMNEVQAEVEGRIRGVLKPSQMERLKQIELQQQMQRGGAQALTRGSIAEKLGITPEQQEQMREKAQEEQVKLQQQIQQLQQESRERVLSVLTEAQRAQLKKLTGEKFDMPQPDFGQRGGDRRGQRGGGQPGGDTSDGRQPELE</sequence>
<feature type="coiled-coil region" evidence="1">
    <location>
        <begin position="166"/>
        <end position="193"/>
    </location>
</feature>
<accession>A0A5C5VB13</accession>
<comment type="caution">
    <text evidence="3">The sequence shown here is derived from an EMBL/GenBank/DDBJ whole genome shotgun (WGS) entry which is preliminary data.</text>
</comment>
<dbReference type="EMBL" id="SIHJ01000001">
    <property type="protein sequence ID" value="TWT35147.1"/>
    <property type="molecule type" value="Genomic_DNA"/>
</dbReference>
<gene>
    <name evidence="3" type="ORF">KOR34_00340</name>
</gene>
<reference evidence="3 4" key="1">
    <citation type="submission" date="2019-02" db="EMBL/GenBank/DDBJ databases">
        <title>Deep-cultivation of Planctomycetes and their phenomic and genomic characterization uncovers novel biology.</title>
        <authorList>
            <person name="Wiegand S."/>
            <person name="Jogler M."/>
            <person name="Boedeker C."/>
            <person name="Pinto D."/>
            <person name="Vollmers J."/>
            <person name="Rivas-Marin E."/>
            <person name="Kohn T."/>
            <person name="Peeters S.H."/>
            <person name="Heuer A."/>
            <person name="Rast P."/>
            <person name="Oberbeckmann S."/>
            <person name="Bunk B."/>
            <person name="Jeske O."/>
            <person name="Meyerdierks A."/>
            <person name="Storesund J.E."/>
            <person name="Kallscheuer N."/>
            <person name="Luecker S."/>
            <person name="Lage O.M."/>
            <person name="Pohl T."/>
            <person name="Merkel B.J."/>
            <person name="Hornburger P."/>
            <person name="Mueller R.-W."/>
            <person name="Bruemmer F."/>
            <person name="Labrenz M."/>
            <person name="Spormann A.M."/>
            <person name="Op Den Camp H."/>
            <person name="Overmann J."/>
            <person name="Amann R."/>
            <person name="Jetten M.S.M."/>
            <person name="Mascher T."/>
            <person name="Medema M.H."/>
            <person name="Devos D.P."/>
            <person name="Kaster A.-K."/>
            <person name="Ovreas L."/>
            <person name="Rohde M."/>
            <person name="Galperin M.Y."/>
            <person name="Jogler C."/>
        </authorList>
    </citation>
    <scope>NUCLEOTIDE SEQUENCE [LARGE SCALE GENOMIC DNA]</scope>
    <source>
        <strain evidence="3 4">KOR34</strain>
    </source>
</reference>